<evidence type="ECO:0000313" key="5">
    <source>
        <dbReference type="Proteomes" id="UP000255423"/>
    </source>
</evidence>
<name>A0A380S5Y7_FIBSU</name>
<dbReference type="GO" id="GO:0016787">
    <property type="term" value="F:hydrolase activity"/>
    <property type="evidence" value="ECO:0007669"/>
    <property type="project" value="UniProtKB-KW"/>
</dbReference>
<dbReference type="Gene3D" id="3.40.50.1820">
    <property type="entry name" value="alpha/beta hydrolase"/>
    <property type="match status" value="1"/>
</dbReference>
<dbReference type="Proteomes" id="UP000255423">
    <property type="component" value="Unassembled WGS sequence"/>
</dbReference>
<gene>
    <name evidence="4" type="ORF">SAMN05661053_2050</name>
</gene>
<feature type="chain" id="PRO_5016945808" evidence="2">
    <location>
        <begin position="19"/>
        <end position="482"/>
    </location>
</feature>
<feature type="domain" description="BD-FAE-like" evidence="3">
    <location>
        <begin position="82"/>
        <end position="202"/>
    </location>
</feature>
<evidence type="ECO:0000256" key="1">
    <source>
        <dbReference type="ARBA" id="ARBA00022801"/>
    </source>
</evidence>
<dbReference type="Pfam" id="PF20434">
    <property type="entry name" value="BD-FAE"/>
    <property type="match status" value="1"/>
</dbReference>
<protein>
    <submittedName>
        <fullName evidence="4">Acetyl esterase/lipase</fullName>
    </submittedName>
</protein>
<evidence type="ECO:0000313" key="4">
    <source>
        <dbReference type="EMBL" id="SUQ24642.1"/>
    </source>
</evidence>
<dbReference type="InterPro" id="IPR050300">
    <property type="entry name" value="GDXG_lipolytic_enzyme"/>
</dbReference>
<dbReference type="AlphaFoldDB" id="A0A380S5Y7"/>
<accession>A0A380S5Y7</accession>
<evidence type="ECO:0000259" key="3">
    <source>
        <dbReference type="Pfam" id="PF20434"/>
    </source>
</evidence>
<feature type="signal peptide" evidence="2">
    <location>
        <begin position="1"/>
        <end position="18"/>
    </location>
</feature>
<dbReference type="SUPFAM" id="SSF53474">
    <property type="entry name" value="alpha/beta-Hydrolases"/>
    <property type="match status" value="1"/>
</dbReference>
<dbReference type="EMBL" id="UHJL01000002">
    <property type="protein sequence ID" value="SUQ24642.1"/>
    <property type="molecule type" value="Genomic_DNA"/>
</dbReference>
<dbReference type="InterPro" id="IPR049492">
    <property type="entry name" value="BD-FAE-like_dom"/>
</dbReference>
<dbReference type="InterPro" id="IPR029058">
    <property type="entry name" value="AB_hydrolase_fold"/>
</dbReference>
<proteinExistence type="predicted"/>
<dbReference type="PANTHER" id="PTHR48081">
    <property type="entry name" value="AB HYDROLASE SUPERFAMILY PROTEIN C4A8.06C"/>
    <property type="match status" value="1"/>
</dbReference>
<keyword evidence="1" id="KW-0378">Hydrolase</keyword>
<dbReference type="RefSeq" id="WP_109573054.1">
    <property type="nucleotide sequence ID" value="NZ_UHJL01000002.1"/>
</dbReference>
<evidence type="ECO:0000256" key="2">
    <source>
        <dbReference type="SAM" id="SignalP"/>
    </source>
</evidence>
<reference evidence="4 5" key="1">
    <citation type="submission" date="2017-08" db="EMBL/GenBank/DDBJ databases">
        <authorList>
            <person name="de Groot N.N."/>
        </authorList>
    </citation>
    <scope>NUCLEOTIDE SEQUENCE [LARGE SCALE GENOMIC DNA]</scope>
    <source>
        <strain evidence="4 5">HM2</strain>
    </source>
</reference>
<keyword evidence="2" id="KW-0732">Signal</keyword>
<organism evidence="4 5">
    <name type="scientific">Fibrobacter succinogenes</name>
    <name type="common">Bacteroides succinogenes</name>
    <dbReference type="NCBI Taxonomy" id="833"/>
    <lineage>
        <taxon>Bacteria</taxon>
        <taxon>Pseudomonadati</taxon>
        <taxon>Fibrobacterota</taxon>
        <taxon>Fibrobacteria</taxon>
        <taxon>Fibrobacterales</taxon>
        <taxon>Fibrobacteraceae</taxon>
        <taxon>Fibrobacter</taxon>
    </lineage>
</organism>
<sequence length="482" mass="53282">MKISLYLAALLCGVCAFAADGVRYKDRLFETSLPTTVTVAENVPFLDKSYYSELTSLMDMFGVRPMFYMYSEEGVSYKSLEMDIYEPEDDDAENRAMVLVCHGGAFVAGTKTSFDQKAVAYVDSLAARGFVTASLEYRLGVLMSSKLQTFVIDSVDFARTVYKSAQDVNAAIRYLRANAKALRIDTNKIYILGNSAGGLLGLENIYALDEKDFPSYLYEGAQYIKTFSDEQSKYVYDTIPLGGLDRYGPKGVGGVANGVVSLWGAIHDASLLKNSKVPVFLAHGDSDYVIPYKVGYAMTEADKMIRDNVPSKYSSVVNVMHFDVHTPTLYGSYYIDSVLTKNKVYHEFYNPVGYGLKHEFYDATRTGEDGKKIVFADSVKNKAFDFLYRLAIGEISEASELAIPRPAIAKAKSSKIAMGDGNLSFTVVRGKSVAYAMFDLKGRRVLSGRASLGETVVLSRANNGVYYLSVQGETPRRIVIRK</sequence>